<dbReference type="EMBL" id="JAUOQI010000002">
    <property type="protein sequence ID" value="MDO6576277.1"/>
    <property type="molecule type" value="Genomic_DNA"/>
</dbReference>
<organism evidence="1 2">
    <name type="scientific">Alteromonas stellipolaris</name>
    <dbReference type="NCBI Taxonomy" id="233316"/>
    <lineage>
        <taxon>Bacteria</taxon>
        <taxon>Pseudomonadati</taxon>
        <taxon>Pseudomonadota</taxon>
        <taxon>Gammaproteobacteria</taxon>
        <taxon>Alteromonadales</taxon>
        <taxon>Alteromonadaceae</taxon>
        <taxon>Alteromonas/Salinimonas group</taxon>
        <taxon>Alteromonas</taxon>
    </lineage>
</organism>
<proteinExistence type="predicted"/>
<protein>
    <submittedName>
        <fullName evidence="1">Uncharacterized protein</fullName>
    </submittedName>
</protein>
<name>A0AAW7YX18_9ALTE</name>
<evidence type="ECO:0000313" key="2">
    <source>
        <dbReference type="Proteomes" id="UP001170717"/>
    </source>
</evidence>
<dbReference type="AlphaFoldDB" id="A0AAW7YX18"/>
<dbReference type="RefSeq" id="WP_156454625.1">
    <property type="nucleotide sequence ID" value="NZ_CAXIBE010000073.1"/>
</dbReference>
<gene>
    <name evidence="1" type="ORF">Q4527_02695</name>
</gene>
<dbReference type="Proteomes" id="UP001170717">
    <property type="component" value="Unassembled WGS sequence"/>
</dbReference>
<evidence type="ECO:0000313" key="1">
    <source>
        <dbReference type="EMBL" id="MDO6576277.1"/>
    </source>
</evidence>
<reference evidence="1" key="1">
    <citation type="submission" date="2023-07" db="EMBL/GenBank/DDBJ databases">
        <title>Genome content predicts the carbon catabolic preferences of heterotrophic bacteria.</title>
        <authorList>
            <person name="Gralka M."/>
        </authorList>
    </citation>
    <scope>NUCLEOTIDE SEQUENCE</scope>
    <source>
        <strain evidence="1">F2M12</strain>
    </source>
</reference>
<comment type="caution">
    <text evidence="1">The sequence shown here is derived from an EMBL/GenBank/DDBJ whole genome shotgun (WGS) entry which is preliminary data.</text>
</comment>
<sequence length="53" mass="6061">MNTSQIHVESTFLKRYEKLIYYSACSVRLIEGDLPVRFSRATNKGKNVIALAQ</sequence>
<accession>A0AAW7YX18</accession>